<name>A0A6L3Y7K4_9HYPH</name>
<accession>A0A6L3Y7K4</accession>
<protein>
    <submittedName>
        <fullName evidence="3">Uncharacterized protein</fullName>
    </submittedName>
</protein>
<evidence type="ECO:0000313" key="5">
    <source>
        <dbReference type="Proteomes" id="UP000481643"/>
    </source>
</evidence>
<keyword evidence="1" id="KW-1133">Transmembrane helix</keyword>
<reference evidence="4 5" key="1">
    <citation type="submission" date="2019-09" db="EMBL/GenBank/DDBJ databases">
        <title>Taxonomic organization of the family Brucellaceae based on a phylogenomic approach.</title>
        <authorList>
            <person name="Leclercq S."/>
            <person name="Cloeckaert A."/>
            <person name="Zygmunt M.S."/>
        </authorList>
    </citation>
    <scope>NUCLEOTIDE SEQUENCE [LARGE SCALE GENOMIC DNA]</scope>
    <source>
        <strain evidence="2 4">LMG 18957</strain>
        <strain evidence="3 5">WS1830</strain>
    </source>
</reference>
<proteinExistence type="predicted"/>
<feature type="transmembrane region" description="Helical" evidence="1">
    <location>
        <begin position="57"/>
        <end position="77"/>
    </location>
</feature>
<keyword evidence="4" id="KW-1185">Reference proteome</keyword>
<feature type="transmembrane region" description="Helical" evidence="1">
    <location>
        <begin position="30"/>
        <end position="51"/>
    </location>
</feature>
<evidence type="ECO:0000313" key="4">
    <source>
        <dbReference type="Proteomes" id="UP000430843"/>
    </source>
</evidence>
<keyword evidence="1" id="KW-0812">Transmembrane</keyword>
<evidence type="ECO:0000256" key="1">
    <source>
        <dbReference type="SAM" id="Phobius"/>
    </source>
</evidence>
<keyword evidence="1" id="KW-0472">Membrane</keyword>
<dbReference type="EMBL" id="WBWA01000071">
    <property type="protein sequence ID" value="KAB2660953.1"/>
    <property type="molecule type" value="Genomic_DNA"/>
</dbReference>
<gene>
    <name evidence="2" type="ORF">F9K91_25450</name>
    <name evidence="3" type="ORF">F9L08_25690</name>
</gene>
<dbReference type="AlphaFoldDB" id="A0A6L3Y7K4"/>
<organism evidence="3 5">
    <name type="scientific">Brucella tritici</name>
    <dbReference type="NCBI Taxonomy" id="94626"/>
    <lineage>
        <taxon>Bacteria</taxon>
        <taxon>Pseudomonadati</taxon>
        <taxon>Pseudomonadota</taxon>
        <taxon>Alphaproteobacteria</taxon>
        <taxon>Hyphomicrobiales</taxon>
        <taxon>Brucellaceae</taxon>
        <taxon>Brucella/Ochrobactrum group</taxon>
        <taxon>Brucella</taxon>
    </lineage>
</organism>
<comment type="caution">
    <text evidence="3">The sequence shown here is derived from an EMBL/GenBank/DDBJ whole genome shotgun (WGS) entry which is preliminary data.</text>
</comment>
<dbReference type="EMBL" id="WBVX01000042">
    <property type="protein sequence ID" value="KAB2677234.1"/>
    <property type="molecule type" value="Genomic_DNA"/>
</dbReference>
<evidence type="ECO:0000313" key="2">
    <source>
        <dbReference type="EMBL" id="KAB2660953.1"/>
    </source>
</evidence>
<evidence type="ECO:0000313" key="3">
    <source>
        <dbReference type="EMBL" id="KAB2677234.1"/>
    </source>
</evidence>
<dbReference type="Proteomes" id="UP000481643">
    <property type="component" value="Unassembled WGS sequence"/>
</dbReference>
<sequence>MGAEFFSTEPQSRQPLGRYRRAVSLRLRQMHRWVSVVFTVTVAANFLSMIWGQPPVVITYAPLPPLLILLITGLYMLGQYLTGASLRVSLAHGKRGAR</sequence>
<dbReference type="Proteomes" id="UP000430843">
    <property type="component" value="Unassembled WGS sequence"/>
</dbReference>